<dbReference type="EC" id="1.1.1.268" evidence="3"/>
<evidence type="ECO:0000256" key="1">
    <source>
        <dbReference type="ARBA" id="ARBA00006484"/>
    </source>
</evidence>
<dbReference type="InterPro" id="IPR020904">
    <property type="entry name" value="Sc_DH/Rdtase_CS"/>
</dbReference>
<organism evidence="3 4">
    <name type="scientific">Rubripirellula amarantea</name>
    <dbReference type="NCBI Taxonomy" id="2527999"/>
    <lineage>
        <taxon>Bacteria</taxon>
        <taxon>Pseudomonadati</taxon>
        <taxon>Planctomycetota</taxon>
        <taxon>Planctomycetia</taxon>
        <taxon>Pirellulales</taxon>
        <taxon>Pirellulaceae</taxon>
        <taxon>Rubripirellula</taxon>
    </lineage>
</organism>
<comment type="caution">
    <text evidence="3">The sequence shown here is derived from an EMBL/GenBank/DDBJ whole genome shotgun (WGS) entry which is preliminary data.</text>
</comment>
<dbReference type="Gene3D" id="3.40.50.720">
    <property type="entry name" value="NAD(P)-binding Rossmann-like Domain"/>
    <property type="match status" value="1"/>
</dbReference>
<dbReference type="InterPro" id="IPR051122">
    <property type="entry name" value="SDR_DHRS6-like"/>
</dbReference>
<gene>
    <name evidence="3" type="primary">xecD_1</name>
    <name evidence="3" type="ORF">Pla22_18650</name>
</gene>
<dbReference type="PANTHER" id="PTHR43477:SF1">
    <property type="entry name" value="DIHYDROANTICAPSIN 7-DEHYDROGENASE"/>
    <property type="match status" value="1"/>
</dbReference>
<dbReference type="PANTHER" id="PTHR43477">
    <property type="entry name" value="DIHYDROANTICAPSIN 7-DEHYDROGENASE"/>
    <property type="match status" value="1"/>
</dbReference>
<dbReference type="FunFam" id="3.40.50.720:FF:000084">
    <property type="entry name" value="Short-chain dehydrogenase reductase"/>
    <property type="match status" value="1"/>
</dbReference>
<evidence type="ECO:0000313" key="3">
    <source>
        <dbReference type="EMBL" id="TWT54230.1"/>
    </source>
</evidence>
<name>A0A5C5WUJ4_9BACT</name>
<protein>
    <submittedName>
        <fullName evidence="3">2-(R)-hydroxypropyl-CoM dehydrogenase</fullName>
        <ecNumber evidence="3">1.1.1.268</ecNumber>
    </submittedName>
</protein>
<dbReference type="SUPFAM" id="SSF51735">
    <property type="entry name" value="NAD(P)-binding Rossmann-fold domains"/>
    <property type="match status" value="1"/>
</dbReference>
<dbReference type="NCBIfam" id="NF005559">
    <property type="entry name" value="PRK07231.1"/>
    <property type="match status" value="1"/>
</dbReference>
<comment type="similarity">
    <text evidence="1">Belongs to the short-chain dehydrogenases/reductases (SDR) family.</text>
</comment>
<dbReference type="InterPro" id="IPR036291">
    <property type="entry name" value="NAD(P)-bd_dom_sf"/>
</dbReference>
<dbReference type="EMBL" id="SJPI01000001">
    <property type="protein sequence ID" value="TWT54230.1"/>
    <property type="molecule type" value="Genomic_DNA"/>
</dbReference>
<dbReference type="PROSITE" id="PS00061">
    <property type="entry name" value="ADH_SHORT"/>
    <property type="match status" value="1"/>
</dbReference>
<dbReference type="Pfam" id="PF13561">
    <property type="entry name" value="adh_short_C2"/>
    <property type="match status" value="1"/>
</dbReference>
<evidence type="ECO:0000313" key="4">
    <source>
        <dbReference type="Proteomes" id="UP000316598"/>
    </source>
</evidence>
<keyword evidence="4" id="KW-1185">Reference proteome</keyword>
<dbReference type="RefSeq" id="WP_146514307.1">
    <property type="nucleotide sequence ID" value="NZ_SJPI01000001.1"/>
</dbReference>
<dbReference type="AlphaFoldDB" id="A0A5C5WUJ4"/>
<dbReference type="CDD" id="cd05233">
    <property type="entry name" value="SDR_c"/>
    <property type="match status" value="1"/>
</dbReference>
<sequence>MHQSKVKTAIVTGGGAGIGQAISSRLASDGHHVVILDYSEETAAETVESIRASGGNAKYIVTDVGSTESVRDAFDQIPQVDILVNNAGIASIGNLEACTPDELDRVYRVNVKGVYHCLYFAIPKMLESGGGVVLSLASVVSKVAIPDRFAYSMSKGAVLTMTLSVARDYVDKGIRANCICPARVRTPFVEGFLKNSYSDEERPAMEEKLAKAQPIGRMGEPSEIAGLAAFLCSDEASFITGSAYDIDGGFTLLR</sequence>
<reference evidence="3 4" key="1">
    <citation type="submission" date="2019-02" db="EMBL/GenBank/DDBJ databases">
        <title>Deep-cultivation of Planctomycetes and their phenomic and genomic characterization uncovers novel biology.</title>
        <authorList>
            <person name="Wiegand S."/>
            <person name="Jogler M."/>
            <person name="Boedeker C."/>
            <person name="Pinto D."/>
            <person name="Vollmers J."/>
            <person name="Rivas-Marin E."/>
            <person name="Kohn T."/>
            <person name="Peeters S.H."/>
            <person name="Heuer A."/>
            <person name="Rast P."/>
            <person name="Oberbeckmann S."/>
            <person name="Bunk B."/>
            <person name="Jeske O."/>
            <person name="Meyerdierks A."/>
            <person name="Storesund J.E."/>
            <person name="Kallscheuer N."/>
            <person name="Luecker S."/>
            <person name="Lage O.M."/>
            <person name="Pohl T."/>
            <person name="Merkel B.J."/>
            <person name="Hornburger P."/>
            <person name="Mueller R.-W."/>
            <person name="Bruemmer F."/>
            <person name="Labrenz M."/>
            <person name="Spormann A.M."/>
            <person name="Op Den Camp H."/>
            <person name="Overmann J."/>
            <person name="Amann R."/>
            <person name="Jetten M.S.M."/>
            <person name="Mascher T."/>
            <person name="Medema M.H."/>
            <person name="Devos D.P."/>
            <person name="Kaster A.-K."/>
            <person name="Ovreas L."/>
            <person name="Rohde M."/>
            <person name="Galperin M.Y."/>
            <person name="Jogler C."/>
        </authorList>
    </citation>
    <scope>NUCLEOTIDE SEQUENCE [LARGE SCALE GENOMIC DNA]</scope>
    <source>
        <strain evidence="3 4">Pla22</strain>
    </source>
</reference>
<dbReference type="Proteomes" id="UP000316598">
    <property type="component" value="Unassembled WGS sequence"/>
</dbReference>
<evidence type="ECO:0000256" key="2">
    <source>
        <dbReference type="ARBA" id="ARBA00023002"/>
    </source>
</evidence>
<dbReference type="InterPro" id="IPR002347">
    <property type="entry name" value="SDR_fam"/>
</dbReference>
<dbReference type="PRINTS" id="PR00081">
    <property type="entry name" value="GDHRDH"/>
</dbReference>
<accession>A0A5C5WUJ4</accession>
<dbReference type="PRINTS" id="PR00080">
    <property type="entry name" value="SDRFAMILY"/>
</dbReference>
<proteinExistence type="inferred from homology"/>
<keyword evidence="2 3" id="KW-0560">Oxidoreductase</keyword>
<dbReference type="GO" id="GO:0050574">
    <property type="term" value="F:2-(R)-hydroxypropyl-CoM dehydrogenase activity"/>
    <property type="evidence" value="ECO:0007669"/>
    <property type="project" value="UniProtKB-EC"/>
</dbReference>
<dbReference type="OrthoDB" id="266183at2"/>